<dbReference type="Proteomes" id="UP000254799">
    <property type="component" value="Unassembled WGS sequence"/>
</dbReference>
<evidence type="ECO:0000313" key="3">
    <source>
        <dbReference type="Proteomes" id="UP000254799"/>
    </source>
</evidence>
<dbReference type="Pfam" id="PF01977">
    <property type="entry name" value="UbiD"/>
    <property type="match status" value="1"/>
</dbReference>
<reference evidence="2 3" key="1">
    <citation type="submission" date="2018-06" db="EMBL/GenBank/DDBJ databases">
        <authorList>
            <consortium name="Pathogen Informatics"/>
            <person name="Doyle S."/>
        </authorList>
    </citation>
    <scope>NUCLEOTIDE SEQUENCE [LARGE SCALE GENOMIC DNA]</scope>
    <source>
        <strain evidence="2 3">NCTC8849</strain>
    </source>
</reference>
<dbReference type="EC" id="4.1.1.-" evidence="2"/>
<accession>A0A377WR24</accession>
<dbReference type="InterPro" id="IPR002830">
    <property type="entry name" value="UbiD"/>
</dbReference>
<dbReference type="EMBL" id="UGLC01000002">
    <property type="protein sequence ID" value="STT56272.1"/>
    <property type="molecule type" value="Genomic_DNA"/>
</dbReference>
<evidence type="ECO:0000259" key="1">
    <source>
        <dbReference type="Pfam" id="PF01977"/>
    </source>
</evidence>
<name>A0A377WR24_KLEPN</name>
<sequence length="170" mass="19394">MRPDASATVPRRCGFDNIRGFNDARVTMNTIGSWQNHAISLGLPPNTPVKKQIDEFIRRWDNFPVTPERRANPAWAENTVDGDDINLFDILPLFRLNDGDGGFYSIKPVSFRAIRWIKITSVSQNVGIYRMEVKGKRKLGLQPVPMHRYRAASAQSGRAWGRSADRHYPR</sequence>
<evidence type="ECO:0000313" key="2">
    <source>
        <dbReference type="EMBL" id="STT56272.1"/>
    </source>
</evidence>
<dbReference type="AlphaFoldDB" id="A0A377WR24"/>
<dbReference type="PANTHER" id="PTHR30108:SF17">
    <property type="entry name" value="FERULIC ACID DECARBOXYLASE 1"/>
    <property type="match status" value="1"/>
</dbReference>
<protein>
    <submittedName>
        <fullName evidence="2">Hydroxyaromatic non-oxidative decarboxylase protein C</fullName>
        <ecNumber evidence="2">4.1.1.-</ecNumber>
    </submittedName>
</protein>
<dbReference type="GO" id="GO:0008694">
    <property type="term" value="F:4-hydroxy-3-polyprenylbenzoate decarboxylase activity"/>
    <property type="evidence" value="ECO:0007669"/>
    <property type="project" value="TreeGrafter"/>
</dbReference>
<gene>
    <name evidence="2" type="primary">bsdC_4</name>
    <name evidence="2" type="ORF">NCTC8849_04920</name>
</gene>
<dbReference type="GO" id="GO:0005829">
    <property type="term" value="C:cytosol"/>
    <property type="evidence" value="ECO:0007669"/>
    <property type="project" value="TreeGrafter"/>
</dbReference>
<dbReference type="SUPFAM" id="SSF50475">
    <property type="entry name" value="FMN-binding split barrel"/>
    <property type="match status" value="1"/>
</dbReference>
<proteinExistence type="predicted"/>
<organism evidence="2 3">
    <name type="scientific">Klebsiella pneumoniae</name>
    <dbReference type="NCBI Taxonomy" id="573"/>
    <lineage>
        <taxon>Bacteria</taxon>
        <taxon>Pseudomonadati</taxon>
        <taxon>Pseudomonadota</taxon>
        <taxon>Gammaproteobacteria</taxon>
        <taxon>Enterobacterales</taxon>
        <taxon>Enterobacteriaceae</taxon>
        <taxon>Klebsiella/Raoultella group</taxon>
        <taxon>Klebsiella</taxon>
        <taxon>Klebsiella pneumoniae complex</taxon>
    </lineage>
</organism>
<keyword evidence="2" id="KW-0456">Lyase</keyword>
<feature type="domain" description="3-octaprenyl-4-hydroxybenzoate carboxy-lyase-like Rift-related" evidence="1">
    <location>
        <begin position="73"/>
        <end position="151"/>
    </location>
</feature>
<dbReference type="PANTHER" id="PTHR30108">
    <property type="entry name" value="3-OCTAPRENYL-4-HYDROXYBENZOATE CARBOXY-LYASE-RELATED"/>
    <property type="match status" value="1"/>
</dbReference>
<dbReference type="GO" id="GO:0006744">
    <property type="term" value="P:ubiquinone biosynthetic process"/>
    <property type="evidence" value="ECO:0007669"/>
    <property type="project" value="TreeGrafter"/>
</dbReference>
<dbReference type="InterPro" id="IPR048304">
    <property type="entry name" value="UbiD_Rift_dom"/>
</dbReference>